<dbReference type="PRINTS" id="PR00180">
    <property type="entry name" value="CRETINALDHBP"/>
</dbReference>
<dbReference type="Pfam" id="PF00650">
    <property type="entry name" value="CRAL_TRIO"/>
    <property type="match status" value="1"/>
</dbReference>
<reference evidence="2" key="1">
    <citation type="journal article" date="2024" name="Gigascience">
        <title>Chromosome-level genome of the poultry shaft louse Menopon gallinae provides insight into the host-switching and adaptive evolution of parasitic lice.</title>
        <authorList>
            <person name="Xu Y."/>
            <person name="Ma L."/>
            <person name="Liu S."/>
            <person name="Liang Y."/>
            <person name="Liu Q."/>
            <person name="He Z."/>
            <person name="Tian L."/>
            <person name="Duan Y."/>
            <person name="Cai W."/>
            <person name="Li H."/>
            <person name="Song F."/>
        </authorList>
    </citation>
    <scope>NUCLEOTIDE SEQUENCE</scope>
    <source>
        <strain evidence="2">Cailab_2023a</strain>
    </source>
</reference>
<dbReference type="SUPFAM" id="SSF52087">
    <property type="entry name" value="CRAL/TRIO domain"/>
    <property type="match status" value="1"/>
</dbReference>
<evidence type="ECO:0000259" key="1">
    <source>
        <dbReference type="PROSITE" id="PS50191"/>
    </source>
</evidence>
<comment type="caution">
    <text evidence="2">The sequence shown here is derived from an EMBL/GenBank/DDBJ whole genome shotgun (WGS) entry which is preliminary data.</text>
</comment>
<organism evidence="2">
    <name type="scientific">Menopon gallinae</name>
    <name type="common">poultry shaft louse</name>
    <dbReference type="NCBI Taxonomy" id="328185"/>
    <lineage>
        <taxon>Eukaryota</taxon>
        <taxon>Metazoa</taxon>
        <taxon>Ecdysozoa</taxon>
        <taxon>Arthropoda</taxon>
        <taxon>Hexapoda</taxon>
        <taxon>Insecta</taxon>
        <taxon>Pterygota</taxon>
        <taxon>Neoptera</taxon>
        <taxon>Paraneoptera</taxon>
        <taxon>Psocodea</taxon>
        <taxon>Troctomorpha</taxon>
        <taxon>Phthiraptera</taxon>
        <taxon>Amblycera</taxon>
        <taxon>Menoponidae</taxon>
        <taxon>Menopon</taxon>
    </lineage>
</organism>
<dbReference type="InterPro" id="IPR001251">
    <property type="entry name" value="CRAL-TRIO_dom"/>
</dbReference>
<dbReference type="SUPFAM" id="SSF46938">
    <property type="entry name" value="CRAL/TRIO N-terminal domain"/>
    <property type="match status" value="1"/>
</dbReference>
<gene>
    <name evidence="2" type="ORF">PYX00_009450</name>
</gene>
<dbReference type="AlphaFoldDB" id="A0AAW2HB30"/>
<evidence type="ECO:0000313" key="2">
    <source>
        <dbReference type="EMBL" id="KAL0267089.1"/>
    </source>
</evidence>
<name>A0AAW2HB30_9NEOP</name>
<accession>A0AAW2HB30</accession>
<feature type="domain" description="CRAL-TRIO" evidence="1">
    <location>
        <begin position="92"/>
        <end position="260"/>
    </location>
</feature>
<dbReference type="SMART" id="SM00516">
    <property type="entry name" value="SEC14"/>
    <property type="match status" value="1"/>
</dbReference>
<dbReference type="InterPro" id="IPR036865">
    <property type="entry name" value="CRAL-TRIO_dom_sf"/>
</dbReference>
<dbReference type="InterPro" id="IPR036273">
    <property type="entry name" value="CRAL/TRIO_N_dom_sf"/>
</dbReference>
<dbReference type="PANTHER" id="PTHR10174:SF224">
    <property type="entry name" value="RETINOL-BINDING PROTEIN PINTA"/>
    <property type="match status" value="1"/>
</dbReference>
<proteinExistence type="predicted"/>
<dbReference type="GO" id="GO:0016020">
    <property type="term" value="C:membrane"/>
    <property type="evidence" value="ECO:0007669"/>
    <property type="project" value="TreeGrafter"/>
</dbReference>
<sequence length="314" mass="36514">MELLGRLNPEDLKAALDSIGETESKLQQYRQLVKDWMKCQPHLPSDKYDEDIIDIFIRGCKFNLERIKYKLDNYFTVRTVSPELFGDWNPCGETLKEAMKNFTVIPLPIPLSSGYRVVLHKYLSADTSTFVYRDIVTLMLMTSDIRLREEPPLLGDVFIFDVANFSAGHLTKFSIPVLRKALQCTQVTENFHNRYPQRLKEIHMINAPVVVDKLVNLFKQFMKEKMRNRFHIHSQHETLYKFVPPSHLPKDYGGELESLGEFQSRWQEKLASYKTYFLQQANIKSDETKRKENSNGSAGDVYGCEGAFRKLDVN</sequence>
<dbReference type="PROSITE" id="PS50191">
    <property type="entry name" value="CRAL_TRIO"/>
    <property type="match status" value="1"/>
</dbReference>
<dbReference type="GO" id="GO:1902936">
    <property type="term" value="F:phosphatidylinositol bisphosphate binding"/>
    <property type="evidence" value="ECO:0007669"/>
    <property type="project" value="TreeGrafter"/>
</dbReference>
<dbReference type="CDD" id="cd00170">
    <property type="entry name" value="SEC14"/>
    <property type="match status" value="1"/>
</dbReference>
<protein>
    <recommendedName>
        <fullName evidence="1">CRAL-TRIO domain-containing protein</fullName>
    </recommendedName>
</protein>
<dbReference type="Gene3D" id="3.40.525.10">
    <property type="entry name" value="CRAL-TRIO lipid binding domain"/>
    <property type="match status" value="1"/>
</dbReference>
<dbReference type="EMBL" id="JARGDH010000005">
    <property type="protein sequence ID" value="KAL0267089.1"/>
    <property type="molecule type" value="Genomic_DNA"/>
</dbReference>
<dbReference type="PANTHER" id="PTHR10174">
    <property type="entry name" value="ALPHA-TOCOPHEROL TRANSFER PROTEIN-RELATED"/>
    <property type="match status" value="1"/>
</dbReference>